<organism evidence="1 3">
    <name type="scientific">Rotaria sordida</name>
    <dbReference type="NCBI Taxonomy" id="392033"/>
    <lineage>
        <taxon>Eukaryota</taxon>
        <taxon>Metazoa</taxon>
        <taxon>Spiralia</taxon>
        <taxon>Gnathifera</taxon>
        <taxon>Rotifera</taxon>
        <taxon>Eurotatoria</taxon>
        <taxon>Bdelloidea</taxon>
        <taxon>Philodinida</taxon>
        <taxon>Philodinidae</taxon>
        <taxon>Rotaria</taxon>
    </lineage>
</organism>
<dbReference type="AlphaFoldDB" id="A0A815QU92"/>
<name>A0A815QU92_9BILA</name>
<dbReference type="EMBL" id="CAJNOL010009558">
    <property type="protein sequence ID" value="CAF1644086.1"/>
    <property type="molecule type" value="Genomic_DNA"/>
</dbReference>
<feature type="non-terminal residue" evidence="1">
    <location>
        <position position="1"/>
    </location>
</feature>
<evidence type="ECO:0000313" key="2">
    <source>
        <dbReference type="EMBL" id="CAF1644086.1"/>
    </source>
</evidence>
<dbReference type="EMBL" id="CAJNOH010007887">
    <property type="protein sequence ID" value="CAF1467804.1"/>
    <property type="molecule type" value="Genomic_DNA"/>
</dbReference>
<dbReference type="Proteomes" id="UP000663870">
    <property type="component" value="Unassembled WGS sequence"/>
</dbReference>
<protein>
    <submittedName>
        <fullName evidence="1">Uncharacterized protein</fullName>
    </submittedName>
</protein>
<evidence type="ECO:0000313" key="3">
    <source>
        <dbReference type="Proteomes" id="UP000663854"/>
    </source>
</evidence>
<dbReference type="Proteomes" id="UP000663854">
    <property type="component" value="Unassembled WGS sequence"/>
</dbReference>
<evidence type="ECO:0000313" key="4">
    <source>
        <dbReference type="Proteomes" id="UP000663870"/>
    </source>
</evidence>
<sequence>MATGRRFVNMLIESQLKKDKLCELAEYLQSERECLNRLFPTTEGGAGGGRDGT</sequence>
<evidence type="ECO:0000313" key="1">
    <source>
        <dbReference type="EMBL" id="CAF1467804.1"/>
    </source>
</evidence>
<reference evidence="1" key="1">
    <citation type="submission" date="2021-02" db="EMBL/GenBank/DDBJ databases">
        <authorList>
            <person name="Nowell W R."/>
        </authorList>
    </citation>
    <scope>NUCLEOTIDE SEQUENCE</scope>
</reference>
<proteinExistence type="predicted"/>
<comment type="caution">
    <text evidence="1">The sequence shown here is derived from an EMBL/GenBank/DDBJ whole genome shotgun (WGS) entry which is preliminary data.</text>
</comment>
<accession>A0A815QU92</accession>
<keyword evidence="4" id="KW-1185">Reference proteome</keyword>
<gene>
    <name evidence="2" type="ORF">JXQ802_LOCUS53615</name>
    <name evidence="1" type="ORF">PYM288_LOCUS37214</name>
</gene>